<evidence type="ECO:0000313" key="4">
    <source>
        <dbReference type="Proteomes" id="UP000762676"/>
    </source>
</evidence>
<comment type="caution">
    <text evidence="3">The sequence shown here is derived from an EMBL/GenBank/DDBJ whole genome shotgun (WGS) entry which is preliminary data.</text>
</comment>
<dbReference type="InterPro" id="IPR056535">
    <property type="entry name" value="TPR_NUP160_M"/>
</dbReference>
<evidence type="ECO:0000259" key="2">
    <source>
        <dbReference type="Pfam" id="PF23354"/>
    </source>
</evidence>
<evidence type="ECO:0000313" key="3">
    <source>
        <dbReference type="EMBL" id="GFR65479.1"/>
    </source>
</evidence>
<gene>
    <name evidence="3" type="ORF">ElyMa_001948300</name>
</gene>
<dbReference type="InterPro" id="IPR056547">
    <property type="entry name" value="NUP160_helical"/>
</dbReference>
<name>A0AAV4EXM9_9GAST</name>
<dbReference type="GO" id="GO:0005643">
    <property type="term" value="C:nuclear pore"/>
    <property type="evidence" value="ECO:0007669"/>
    <property type="project" value="TreeGrafter"/>
</dbReference>
<dbReference type="PANTHER" id="PTHR21286:SF0">
    <property type="entry name" value="NUCLEAR PORE COMPLEX PROTEIN NUP160"/>
    <property type="match status" value="1"/>
</dbReference>
<keyword evidence="4" id="KW-1185">Reference proteome</keyword>
<dbReference type="EMBL" id="BMAT01003954">
    <property type="protein sequence ID" value="GFR65479.1"/>
    <property type="molecule type" value="Genomic_DNA"/>
</dbReference>
<dbReference type="InterPro" id="IPR021717">
    <property type="entry name" value="Nucleoporin_Nup160"/>
</dbReference>
<sequence length="456" mass="51460">MQFSDDVRLVCDAVQLISSQIAPDTAVAFFSNFQSVQEPDDVITQMCNQLSCDAELTDGLINLVSGMTAPVPALEAIFNMLQLSDDIGPDLMDTAEAAGHAHYSHLFSGSLGVSLMTQSFHQLVSLRFRLTRDLTLFLRMVTNPTRRVGLDDTILDTFVTELLPNGIHLLRSYKLLVWASEALTTVTSSNTVDFNLRQLESLEITERNTTRPLALLGSQPTHLIKLFLEQVGGEQVRRRLAAIGEGSPAVWTEDLQQFLLALSVLIWPASEDTILPEFLVRACQYLRLEEYVHLLPWCTWNEGSRAFFLGLAYLHFDEPVKAVQLFLCACDGVATESFLLEKLLQAGETDTDYSRLQILYFLKPTLQSKIFMQHLELGHNQEAFRAMLNNRDTDRRKDCLRQFLIVMCERGDLSDLVSFDYGDLEEEQDSNLRPLGLKAEHLPLDYDATQTDTDRV</sequence>
<evidence type="ECO:0000259" key="1">
    <source>
        <dbReference type="Pfam" id="PF23345"/>
    </source>
</evidence>
<dbReference type="AlphaFoldDB" id="A0AAV4EXM9"/>
<organism evidence="3 4">
    <name type="scientific">Elysia marginata</name>
    <dbReference type="NCBI Taxonomy" id="1093978"/>
    <lineage>
        <taxon>Eukaryota</taxon>
        <taxon>Metazoa</taxon>
        <taxon>Spiralia</taxon>
        <taxon>Lophotrochozoa</taxon>
        <taxon>Mollusca</taxon>
        <taxon>Gastropoda</taxon>
        <taxon>Heterobranchia</taxon>
        <taxon>Euthyneura</taxon>
        <taxon>Panpulmonata</taxon>
        <taxon>Sacoglossa</taxon>
        <taxon>Placobranchoidea</taxon>
        <taxon>Plakobranchidae</taxon>
        <taxon>Elysia</taxon>
    </lineage>
</organism>
<dbReference type="GO" id="GO:0017056">
    <property type="term" value="F:structural constituent of nuclear pore"/>
    <property type="evidence" value="ECO:0007669"/>
    <property type="project" value="TreeGrafter"/>
</dbReference>
<dbReference type="PANTHER" id="PTHR21286">
    <property type="entry name" value="NUCLEAR PORE COMPLEX PROTEIN NUP160"/>
    <property type="match status" value="1"/>
</dbReference>
<feature type="domain" description="NUP160 middle TPR" evidence="2">
    <location>
        <begin position="364"/>
        <end position="427"/>
    </location>
</feature>
<reference evidence="3 4" key="1">
    <citation type="journal article" date="2021" name="Elife">
        <title>Chloroplast acquisition without the gene transfer in kleptoplastic sea slugs, Plakobranchus ocellatus.</title>
        <authorList>
            <person name="Maeda T."/>
            <person name="Takahashi S."/>
            <person name="Yoshida T."/>
            <person name="Shimamura S."/>
            <person name="Takaki Y."/>
            <person name="Nagai Y."/>
            <person name="Toyoda A."/>
            <person name="Suzuki Y."/>
            <person name="Arimoto A."/>
            <person name="Ishii H."/>
            <person name="Satoh N."/>
            <person name="Nishiyama T."/>
            <person name="Hasebe M."/>
            <person name="Maruyama T."/>
            <person name="Minagawa J."/>
            <person name="Obokata J."/>
            <person name="Shigenobu S."/>
        </authorList>
    </citation>
    <scope>NUCLEOTIDE SEQUENCE [LARGE SCALE GENOMIC DNA]</scope>
</reference>
<feature type="domain" description="NUP160 middle TPR" evidence="2">
    <location>
        <begin position="267"/>
        <end position="363"/>
    </location>
</feature>
<dbReference type="Proteomes" id="UP000762676">
    <property type="component" value="Unassembled WGS sequence"/>
</dbReference>
<feature type="domain" description="NUP160 helical" evidence="1">
    <location>
        <begin position="4"/>
        <end position="227"/>
    </location>
</feature>
<dbReference type="Pfam" id="PF23345">
    <property type="entry name" value="NUP160_helical"/>
    <property type="match status" value="1"/>
</dbReference>
<protein>
    <submittedName>
        <fullName evidence="3">Nuclear pore complex protein Nup160-like</fullName>
    </submittedName>
</protein>
<accession>A0AAV4EXM9</accession>
<dbReference type="Pfam" id="PF23354">
    <property type="entry name" value="TPR_NUP160_120_M"/>
    <property type="match status" value="2"/>
</dbReference>
<proteinExistence type="predicted"/>